<feature type="transmembrane region" description="Helical" evidence="9">
    <location>
        <begin position="460"/>
        <end position="485"/>
    </location>
</feature>
<feature type="transmembrane region" description="Helical" evidence="9">
    <location>
        <begin position="414"/>
        <end position="439"/>
    </location>
</feature>
<feature type="transmembrane region" description="Helical" evidence="9">
    <location>
        <begin position="127"/>
        <end position="148"/>
    </location>
</feature>
<dbReference type="GO" id="GO:0061459">
    <property type="term" value="F:L-arginine transmembrane transporter activity"/>
    <property type="evidence" value="ECO:0007669"/>
    <property type="project" value="TreeGrafter"/>
</dbReference>
<evidence type="ECO:0000313" key="12">
    <source>
        <dbReference type="Proteomes" id="UP000193920"/>
    </source>
</evidence>
<comment type="subcellular location">
    <subcellularLocation>
        <location evidence="1">Vacuole membrane</location>
        <topology evidence="1">Multi-pass membrane protein</topology>
    </subcellularLocation>
</comment>
<comment type="caution">
    <text evidence="11">The sequence shown here is derived from an EMBL/GenBank/DDBJ whole genome shotgun (WGS) entry which is preliminary data.</text>
</comment>
<evidence type="ECO:0000256" key="2">
    <source>
        <dbReference type="ARBA" id="ARBA00008066"/>
    </source>
</evidence>
<keyword evidence="12" id="KW-1185">Reference proteome</keyword>
<feature type="transmembrane region" description="Helical" evidence="9">
    <location>
        <begin position="320"/>
        <end position="338"/>
    </location>
</feature>
<dbReference type="PANTHER" id="PTHR22950">
    <property type="entry name" value="AMINO ACID TRANSPORTER"/>
    <property type="match status" value="1"/>
</dbReference>
<name>A0A1Y2FRL1_9FUNG</name>
<evidence type="ECO:0000259" key="10">
    <source>
        <dbReference type="Pfam" id="PF01490"/>
    </source>
</evidence>
<feature type="domain" description="Amino acid transporter transmembrane" evidence="10">
    <location>
        <begin position="34"/>
        <end position="473"/>
    </location>
</feature>
<keyword evidence="6" id="KW-0029">Amino-acid transport</keyword>
<keyword evidence="3" id="KW-0813">Transport</keyword>
<keyword evidence="7 9" id="KW-1133">Transmembrane helix</keyword>
<proteinExistence type="inferred from homology"/>
<keyword evidence="8 9" id="KW-0472">Membrane</keyword>
<evidence type="ECO:0000256" key="9">
    <source>
        <dbReference type="SAM" id="Phobius"/>
    </source>
</evidence>
<evidence type="ECO:0000256" key="8">
    <source>
        <dbReference type="ARBA" id="ARBA00023136"/>
    </source>
</evidence>
<feature type="transmembrane region" description="Helical" evidence="9">
    <location>
        <begin position="393"/>
        <end position="408"/>
    </location>
</feature>
<evidence type="ECO:0000256" key="5">
    <source>
        <dbReference type="ARBA" id="ARBA00022692"/>
    </source>
</evidence>
<dbReference type="GO" id="GO:0005290">
    <property type="term" value="F:L-histidine transmembrane transporter activity"/>
    <property type="evidence" value="ECO:0007669"/>
    <property type="project" value="TreeGrafter"/>
</dbReference>
<dbReference type="OrthoDB" id="438545at2759"/>
<evidence type="ECO:0000256" key="4">
    <source>
        <dbReference type="ARBA" id="ARBA00022554"/>
    </source>
</evidence>
<evidence type="ECO:0000256" key="6">
    <source>
        <dbReference type="ARBA" id="ARBA00022970"/>
    </source>
</evidence>
<dbReference type="GO" id="GO:0000329">
    <property type="term" value="C:fungal-type vacuole membrane"/>
    <property type="evidence" value="ECO:0007669"/>
    <property type="project" value="TreeGrafter"/>
</dbReference>
<feature type="transmembrane region" description="Helical" evidence="9">
    <location>
        <begin position="185"/>
        <end position="203"/>
    </location>
</feature>
<reference evidence="11 12" key="1">
    <citation type="submission" date="2016-08" db="EMBL/GenBank/DDBJ databases">
        <title>A Parts List for Fungal Cellulosomes Revealed by Comparative Genomics.</title>
        <authorList>
            <consortium name="DOE Joint Genome Institute"/>
            <person name="Haitjema C.H."/>
            <person name="Gilmore S.P."/>
            <person name="Henske J.K."/>
            <person name="Solomon K.V."/>
            <person name="De Groot R."/>
            <person name="Kuo A."/>
            <person name="Mondo S.J."/>
            <person name="Salamov A.A."/>
            <person name="Labutti K."/>
            <person name="Zhao Z."/>
            <person name="Chiniquy J."/>
            <person name="Barry K."/>
            <person name="Brewer H.M."/>
            <person name="Purvine S.O."/>
            <person name="Wright A.T."/>
            <person name="Boxma B."/>
            <person name="Van Alen T."/>
            <person name="Hackstein J.H."/>
            <person name="Baker S.E."/>
            <person name="Grigoriev I.V."/>
            <person name="O'Malley M.A."/>
        </authorList>
    </citation>
    <scope>NUCLEOTIDE SEQUENCE [LARGE SCALE GENOMIC DNA]</scope>
    <source>
        <strain evidence="11 12">G1</strain>
    </source>
</reference>
<sequence>MNTQEYETLNDNEDFELNDLNKIKPNISKSKNETGTVFSSIVTLSNTLLGSGMLAMPAAFAAVGLYFGILSILVFGCGALFGLWLLTRCATYTGRNSSFFSLSMITFPQASIFFDLAISIKCFGVSVSYLIIVGDLMPIVTIGLFPSIPFNSILLTREFWITIAVITIIPLAFMRKLDSMRHTSFISLLAVVYLLFIVVYYFYVPFEVNSAQQKRQLSKDSNPEINLSYPKNPKIEKFKFSMDFFKNLPIFVFAFTCHQNVLSVYNEMKDNRQKNVNKVIISSISFGAILYWIVGIYGYITFGDKTDSNVISMYPSSSNIILFGQLSMVIMVMLSYPLQMFPCRLSLEKVFYNLKRILNRNNEGSSLLNPTAVSLMDNSSISAHDQPMSDRKFFFMTLSILVCSYVLACSVKTLGIVLSIVGATGSTMICYVLPGILYYKLETENTRMNSRKRSNTVYAALFMFIIGVILMINQLILYVILMLFWRQNF</sequence>
<feature type="transmembrane region" description="Helical" evidence="9">
    <location>
        <begin position="37"/>
        <end position="56"/>
    </location>
</feature>
<organism evidence="11 12">
    <name type="scientific">Neocallimastix californiae</name>
    <dbReference type="NCBI Taxonomy" id="1754190"/>
    <lineage>
        <taxon>Eukaryota</taxon>
        <taxon>Fungi</taxon>
        <taxon>Fungi incertae sedis</taxon>
        <taxon>Chytridiomycota</taxon>
        <taxon>Chytridiomycota incertae sedis</taxon>
        <taxon>Neocallimastigomycetes</taxon>
        <taxon>Neocallimastigales</taxon>
        <taxon>Neocallimastigaceae</taxon>
        <taxon>Neocallimastix</taxon>
    </lineage>
</organism>
<dbReference type="PANTHER" id="PTHR22950:SF678">
    <property type="entry name" value="VACUOLAR AMINO ACID TRANSPORTER 5-RELATED"/>
    <property type="match status" value="1"/>
</dbReference>
<evidence type="ECO:0000256" key="7">
    <source>
        <dbReference type="ARBA" id="ARBA00022989"/>
    </source>
</evidence>
<keyword evidence="4" id="KW-0926">Vacuole</keyword>
<feature type="transmembrane region" description="Helical" evidence="9">
    <location>
        <begin position="279"/>
        <end position="300"/>
    </location>
</feature>
<gene>
    <name evidence="11" type="ORF">LY90DRAFT_663260</name>
</gene>
<feature type="transmembrane region" description="Helical" evidence="9">
    <location>
        <begin position="98"/>
        <end position="120"/>
    </location>
</feature>
<evidence type="ECO:0000256" key="3">
    <source>
        <dbReference type="ARBA" id="ARBA00022448"/>
    </source>
</evidence>
<dbReference type="Proteomes" id="UP000193920">
    <property type="component" value="Unassembled WGS sequence"/>
</dbReference>
<feature type="transmembrane region" description="Helical" evidence="9">
    <location>
        <begin position="154"/>
        <end position="173"/>
    </location>
</feature>
<dbReference type="Gene3D" id="1.20.1740.10">
    <property type="entry name" value="Amino acid/polyamine transporter I"/>
    <property type="match status" value="1"/>
</dbReference>
<evidence type="ECO:0000313" key="11">
    <source>
        <dbReference type="EMBL" id="ORY86623.1"/>
    </source>
</evidence>
<dbReference type="AlphaFoldDB" id="A0A1Y2FRL1"/>
<dbReference type="STRING" id="1754190.A0A1Y2FRL1"/>
<comment type="similarity">
    <text evidence="2">Belongs to the amino acid/polyamine transporter 2 family.</text>
</comment>
<feature type="transmembrane region" description="Helical" evidence="9">
    <location>
        <begin position="63"/>
        <end position="86"/>
    </location>
</feature>
<dbReference type="EMBL" id="MCOG01000002">
    <property type="protein sequence ID" value="ORY86623.1"/>
    <property type="molecule type" value="Genomic_DNA"/>
</dbReference>
<protein>
    <recommendedName>
        <fullName evidence="10">Amino acid transporter transmembrane domain-containing protein</fullName>
    </recommendedName>
</protein>
<dbReference type="GO" id="GO:0015194">
    <property type="term" value="F:L-serine transmembrane transporter activity"/>
    <property type="evidence" value="ECO:0007669"/>
    <property type="project" value="TreeGrafter"/>
</dbReference>
<keyword evidence="5 9" id="KW-0812">Transmembrane</keyword>
<accession>A0A1Y2FRL1</accession>
<dbReference type="InterPro" id="IPR013057">
    <property type="entry name" value="AA_transpt_TM"/>
</dbReference>
<dbReference type="Pfam" id="PF01490">
    <property type="entry name" value="Aa_trans"/>
    <property type="match status" value="1"/>
</dbReference>
<dbReference type="GO" id="GO:0015189">
    <property type="term" value="F:L-lysine transmembrane transporter activity"/>
    <property type="evidence" value="ECO:0007669"/>
    <property type="project" value="TreeGrafter"/>
</dbReference>
<dbReference type="GO" id="GO:0005313">
    <property type="term" value="F:L-glutamate transmembrane transporter activity"/>
    <property type="evidence" value="ECO:0007669"/>
    <property type="project" value="TreeGrafter"/>
</dbReference>
<evidence type="ECO:0000256" key="1">
    <source>
        <dbReference type="ARBA" id="ARBA00004128"/>
    </source>
</evidence>
<dbReference type="GO" id="GO:0005302">
    <property type="term" value="F:L-tyrosine transmembrane transporter activity"/>
    <property type="evidence" value="ECO:0007669"/>
    <property type="project" value="TreeGrafter"/>
</dbReference>